<dbReference type="HOGENOM" id="CLU_099815_1_0_5"/>
<gene>
    <name evidence="2" type="ordered locus">KKY_637</name>
</gene>
<dbReference type="eggNOG" id="COG5402">
    <property type="taxonomic scope" value="Bacteria"/>
</dbReference>
<accession>G4RCK4</accession>
<dbReference type="AlphaFoldDB" id="G4RCK4"/>
<keyword evidence="3" id="KW-1185">Reference proteome</keyword>
<dbReference type="Proteomes" id="UP000008850">
    <property type="component" value="Chromosome"/>
</dbReference>
<dbReference type="InterPro" id="IPR010621">
    <property type="entry name" value="DUF1214"/>
</dbReference>
<protein>
    <recommendedName>
        <fullName evidence="1">DUF1214 domain-containing protein</fullName>
    </recommendedName>
</protein>
<dbReference type="Pfam" id="PF06742">
    <property type="entry name" value="DUF1214"/>
    <property type="match status" value="1"/>
</dbReference>
<dbReference type="STRING" id="1082931.KKY_637"/>
<dbReference type="KEGG" id="phl:KKY_637"/>
<dbReference type="InterPro" id="IPR037049">
    <property type="entry name" value="DUF1214_C_sf"/>
</dbReference>
<name>G4RCK4_PELHB</name>
<dbReference type="SUPFAM" id="SSF160935">
    <property type="entry name" value="VPA0735-like"/>
    <property type="match status" value="1"/>
</dbReference>
<feature type="domain" description="DUF1214" evidence="1">
    <location>
        <begin position="69"/>
        <end position="167"/>
    </location>
</feature>
<evidence type="ECO:0000259" key="1">
    <source>
        <dbReference type="Pfam" id="PF06742"/>
    </source>
</evidence>
<dbReference type="EMBL" id="CP003075">
    <property type="protein sequence ID" value="AEQ50676.1"/>
    <property type="molecule type" value="Genomic_DNA"/>
</dbReference>
<reference evidence="2 3" key="1">
    <citation type="journal article" date="2012" name="J. Bacteriol.">
        <title>Complete genome sequence of Pelagibacterium halotolerans B2T.</title>
        <authorList>
            <person name="Huo Y.Y."/>
            <person name="Cheng H."/>
            <person name="Han X.F."/>
            <person name="Jiang X.W."/>
            <person name="Sun C."/>
            <person name="Zhang X.Q."/>
            <person name="Zhu X.F."/>
            <person name="Liu Y.F."/>
            <person name="Li P.F."/>
            <person name="Ni P.X."/>
            <person name="Wu M."/>
        </authorList>
    </citation>
    <scope>NUCLEOTIDE SEQUENCE [LARGE SCALE GENOMIC DNA]</scope>
    <source>
        <strain evidence="3">DSM 22347 / JCM 15775 / CGMCC 1.7692 / B2</strain>
    </source>
</reference>
<evidence type="ECO:0000313" key="2">
    <source>
        <dbReference type="EMBL" id="AEQ50676.1"/>
    </source>
</evidence>
<organism evidence="2 3">
    <name type="scientific">Pelagibacterium halotolerans (strain DSM 22347 / JCM 15775 / CGMCC 1.7692 / B2)</name>
    <dbReference type="NCBI Taxonomy" id="1082931"/>
    <lineage>
        <taxon>Bacteria</taxon>
        <taxon>Pseudomonadati</taxon>
        <taxon>Pseudomonadota</taxon>
        <taxon>Alphaproteobacteria</taxon>
        <taxon>Hyphomicrobiales</taxon>
        <taxon>Devosiaceae</taxon>
        <taxon>Pelagibacterium</taxon>
    </lineage>
</organism>
<dbReference type="PIRSF" id="PIRSF009471">
    <property type="entry name" value="UCP009471"/>
    <property type="match status" value="1"/>
</dbReference>
<evidence type="ECO:0000313" key="3">
    <source>
        <dbReference type="Proteomes" id="UP000008850"/>
    </source>
</evidence>
<proteinExistence type="predicted"/>
<sequence>MIFRLLVGLVVALSVGFGTSYYALTDGRLFAAVRVGAWAAWPDIGQPTPDPYSRAYLARTGTLQLGYAEGLQFTAATDDSGDPLDARCQYRLTGKVPGASFWTLVATDPDGVNIAASPELPGLHSERVARWADGGLNATVGRAMGPGNWLEIEGNGMFRLVLTLYDAVVFSGANTTIEAMPSIEKVACQ</sequence>
<dbReference type="PATRIC" id="fig|1082931.4.peg.631"/>
<dbReference type="Gene3D" id="2.60.120.600">
    <property type="entry name" value="Domain of unknown function DUF1214, C-terminal domain"/>
    <property type="match status" value="1"/>
</dbReference>
<dbReference type="InterPro" id="IPR012038">
    <property type="entry name" value="UCP009471"/>
</dbReference>